<keyword evidence="1" id="KW-1133">Transmembrane helix</keyword>
<dbReference type="Proteomes" id="UP000640614">
    <property type="component" value="Unassembled WGS sequence"/>
</dbReference>
<evidence type="ECO:0008006" key="4">
    <source>
        <dbReference type="Google" id="ProtNLM"/>
    </source>
</evidence>
<dbReference type="RefSeq" id="WP_194140368.1">
    <property type="nucleotide sequence ID" value="NZ_PRDM01000005.1"/>
</dbReference>
<evidence type="ECO:0000313" key="3">
    <source>
        <dbReference type="Proteomes" id="UP000640614"/>
    </source>
</evidence>
<gene>
    <name evidence="2" type="ORF">C4F50_19980</name>
</gene>
<keyword evidence="3" id="KW-1185">Reference proteome</keyword>
<feature type="transmembrane region" description="Helical" evidence="1">
    <location>
        <begin position="83"/>
        <end position="101"/>
    </location>
</feature>
<protein>
    <recommendedName>
        <fullName evidence="4">SdpI/YhfL protein family protein</fullName>
    </recommendedName>
</protein>
<evidence type="ECO:0000256" key="1">
    <source>
        <dbReference type="SAM" id="Phobius"/>
    </source>
</evidence>
<dbReference type="EMBL" id="PRDM01000005">
    <property type="protein sequence ID" value="MBE8727199.1"/>
    <property type="molecule type" value="Genomic_DNA"/>
</dbReference>
<comment type="caution">
    <text evidence="2">The sequence shown here is derived from an EMBL/GenBank/DDBJ whole genome shotgun (WGS) entry which is preliminary data.</text>
</comment>
<reference evidence="2 3" key="1">
    <citation type="submission" date="2018-07" db="EMBL/GenBank/DDBJ databases">
        <title>Genome assembly of strain KB82.</title>
        <authorList>
            <person name="Kukolya J."/>
            <person name="Horvath B."/>
            <person name="Nagy I."/>
            <person name="Toth A."/>
        </authorList>
    </citation>
    <scope>NUCLEOTIDE SEQUENCE [LARGE SCALE GENOMIC DNA]</scope>
    <source>
        <strain evidence="2 3">Kb82</strain>
    </source>
</reference>
<feature type="transmembrane region" description="Helical" evidence="1">
    <location>
        <begin position="6"/>
        <end position="26"/>
    </location>
</feature>
<keyword evidence="1" id="KW-0472">Membrane</keyword>
<proteinExistence type="predicted"/>
<evidence type="ECO:0000313" key="2">
    <source>
        <dbReference type="EMBL" id="MBE8727199.1"/>
    </source>
</evidence>
<dbReference type="Pfam" id="PF13630">
    <property type="entry name" value="SdpI"/>
    <property type="match status" value="1"/>
</dbReference>
<feature type="transmembrane region" description="Helical" evidence="1">
    <location>
        <begin position="59"/>
        <end position="77"/>
    </location>
</feature>
<sequence length="112" mass="13146">MKIITLLSKSPIFIICLLIFIVCRLFPPKKINDFYGYRTANSKKNQSNWDFAQKYSNNLFIILLLFMIAIQVVWHYVDPKNPNADFMSVIGLFLIIAIVYYKTEKKLKKMSS</sequence>
<dbReference type="InterPro" id="IPR025962">
    <property type="entry name" value="SdpI/YhfL"/>
</dbReference>
<keyword evidence="1" id="KW-0812">Transmembrane</keyword>
<accession>A0ABR9TP94</accession>
<name>A0ABR9TP94_9FLAO</name>
<organism evidence="2 3">
    <name type="scientific">Flavobacterium hungaricum</name>
    <dbReference type="NCBI Taxonomy" id="2082725"/>
    <lineage>
        <taxon>Bacteria</taxon>
        <taxon>Pseudomonadati</taxon>
        <taxon>Bacteroidota</taxon>
        <taxon>Flavobacteriia</taxon>
        <taxon>Flavobacteriales</taxon>
        <taxon>Flavobacteriaceae</taxon>
        <taxon>Flavobacterium</taxon>
    </lineage>
</organism>